<dbReference type="InterPro" id="IPR003812">
    <property type="entry name" value="Fido"/>
</dbReference>
<dbReference type="GO" id="GO:0016301">
    <property type="term" value="F:kinase activity"/>
    <property type="evidence" value="ECO:0007669"/>
    <property type="project" value="InterPro"/>
</dbReference>
<keyword evidence="3" id="KW-1185">Reference proteome</keyword>
<dbReference type="PANTHER" id="PTHR39426:SF1">
    <property type="entry name" value="HOMOLOGY TO DEATH-ON-CURING PROTEIN OF PHAGE P1"/>
    <property type="match status" value="1"/>
</dbReference>
<organism evidence="2 3">
    <name type="scientific">Denitrobaculum tricleocarpae</name>
    <dbReference type="NCBI Taxonomy" id="2591009"/>
    <lineage>
        <taxon>Bacteria</taxon>
        <taxon>Pseudomonadati</taxon>
        <taxon>Pseudomonadota</taxon>
        <taxon>Alphaproteobacteria</taxon>
        <taxon>Rhodospirillales</taxon>
        <taxon>Rhodospirillaceae</taxon>
        <taxon>Denitrobaculum</taxon>
    </lineage>
</organism>
<dbReference type="Proteomes" id="UP000315252">
    <property type="component" value="Unassembled WGS sequence"/>
</dbReference>
<evidence type="ECO:0000313" key="2">
    <source>
        <dbReference type="EMBL" id="TQV83093.1"/>
    </source>
</evidence>
<dbReference type="OrthoDB" id="9802752at2"/>
<dbReference type="InterPro" id="IPR036597">
    <property type="entry name" value="Fido-like_dom_sf"/>
</dbReference>
<dbReference type="Gene3D" id="1.20.120.1870">
    <property type="entry name" value="Fic/DOC protein, Fido domain"/>
    <property type="match status" value="1"/>
</dbReference>
<dbReference type="AlphaFoldDB" id="A0A545U108"/>
<comment type="caution">
    <text evidence="2">The sequence shown here is derived from an EMBL/GenBank/DDBJ whole genome shotgun (WGS) entry which is preliminary data.</text>
</comment>
<proteinExistence type="predicted"/>
<protein>
    <submittedName>
        <fullName evidence="2">Type II toxin-antitoxin system death-on-curing family toxin</fullName>
    </submittedName>
</protein>
<gene>
    <name evidence="2" type="ORF">FKG95_00360</name>
</gene>
<accession>A0A545U108</accession>
<dbReference type="InterPro" id="IPR006440">
    <property type="entry name" value="Doc"/>
</dbReference>
<evidence type="ECO:0000313" key="3">
    <source>
        <dbReference type="Proteomes" id="UP000315252"/>
    </source>
</evidence>
<evidence type="ECO:0000259" key="1">
    <source>
        <dbReference type="PROSITE" id="PS51459"/>
    </source>
</evidence>
<dbReference type="PROSITE" id="PS51459">
    <property type="entry name" value="FIDO"/>
    <property type="match status" value="1"/>
</dbReference>
<name>A0A545U108_9PROT</name>
<dbReference type="Pfam" id="PF02661">
    <property type="entry name" value="Fic"/>
    <property type="match status" value="1"/>
</dbReference>
<dbReference type="EMBL" id="VHSH01000001">
    <property type="protein sequence ID" value="TQV83093.1"/>
    <property type="molecule type" value="Genomic_DNA"/>
</dbReference>
<dbReference type="RefSeq" id="WP_142894011.1">
    <property type="nucleotide sequence ID" value="NZ_ML660052.1"/>
</dbReference>
<sequence length="128" mass="14018">MSEPVWLQRAVIDAMHDMLLAEHGGPSGLRDEGLLESALARPKNLYSYGEADLHALTASYAFGIVKNHPFMDGNKRTAFLSAYVFMRRNASRLSADEVAATEAVLALASSEMTEADFAAWLRENSQPS</sequence>
<dbReference type="NCBIfam" id="TIGR01550">
    <property type="entry name" value="DOC_P1"/>
    <property type="match status" value="1"/>
</dbReference>
<feature type="domain" description="Fido" evidence="1">
    <location>
        <begin position="7"/>
        <end position="123"/>
    </location>
</feature>
<dbReference type="SUPFAM" id="SSF140931">
    <property type="entry name" value="Fic-like"/>
    <property type="match status" value="1"/>
</dbReference>
<reference evidence="2 3" key="1">
    <citation type="submission" date="2019-06" db="EMBL/GenBank/DDBJ databases">
        <title>Whole genome sequence for Rhodospirillaceae sp. R148.</title>
        <authorList>
            <person name="Wang G."/>
        </authorList>
    </citation>
    <scope>NUCLEOTIDE SEQUENCE [LARGE SCALE GENOMIC DNA]</scope>
    <source>
        <strain evidence="2 3">R148</strain>
    </source>
</reference>
<dbReference type="PANTHER" id="PTHR39426">
    <property type="entry name" value="HOMOLOGY TO DEATH-ON-CURING PROTEIN OF PHAGE P1"/>
    <property type="match status" value="1"/>
</dbReference>
<dbReference type="InterPro" id="IPR053737">
    <property type="entry name" value="Type_II_TA_Toxin"/>
</dbReference>
<dbReference type="PIRSF" id="PIRSF018297">
    <property type="entry name" value="Doc"/>
    <property type="match status" value="1"/>
</dbReference>